<evidence type="ECO:0000313" key="2">
    <source>
        <dbReference type="Proteomes" id="UP000483379"/>
    </source>
</evidence>
<gene>
    <name evidence="1" type="ORF">G3446_19465</name>
</gene>
<name>A0A6M0K6R8_9GAMM</name>
<protein>
    <submittedName>
        <fullName evidence="1">Uncharacterized protein</fullName>
    </submittedName>
</protein>
<accession>A0A6M0K6R8</accession>
<dbReference type="RefSeq" id="WP_164454538.1">
    <property type="nucleotide sequence ID" value="NZ_JAAIJQ010000072.1"/>
</dbReference>
<reference evidence="1 2" key="1">
    <citation type="submission" date="2020-02" db="EMBL/GenBank/DDBJ databases">
        <title>Genome sequences of Thiorhodococcus mannitoliphagus and Thiorhodococcus minor, purple sulfur photosynthetic bacteria in the gammaproteobacterial family, Chromatiaceae.</title>
        <authorList>
            <person name="Aviles F.A."/>
            <person name="Meyer T.E."/>
            <person name="Kyndt J.A."/>
        </authorList>
    </citation>
    <scope>NUCLEOTIDE SEQUENCE [LARGE SCALE GENOMIC DNA]</scope>
    <source>
        <strain evidence="1 2">DSM 11518</strain>
    </source>
</reference>
<dbReference type="EMBL" id="JAAIJQ010000072">
    <property type="protein sequence ID" value="NEV64035.1"/>
    <property type="molecule type" value="Genomic_DNA"/>
</dbReference>
<comment type="caution">
    <text evidence="1">The sequence shown here is derived from an EMBL/GenBank/DDBJ whole genome shotgun (WGS) entry which is preliminary data.</text>
</comment>
<dbReference type="AlphaFoldDB" id="A0A6M0K6R8"/>
<sequence>MSNAPEHKHFDVTPPGRLGRARSSWAGTALALWACVAANPATGEGSLGVAQGDDWAFSVSPYLWAAGIEGTTGTLPGLPAADVDMSFGDIFDDLRPSGMVFFNATKGRLGLAADLQYVETEAESTSLTPLFGRETLRSTSLVVSAIASCLVVDDGRMSLRLGGGARLWSVETDLKLSDGLLPGRRITSDETWVDPIIGASGVIDLGPQVFARGWAYVGGLGIASDITADIFVGLGYRFADRISTTLGYRWVKVDYEEDDFLYDVRQEGIATGITFDF</sequence>
<organism evidence="1 2">
    <name type="scientific">Thiorhodococcus minor</name>
    <dbReference type="NCBI Taxonomy" id="57489"/>
    <lineage>
        <taxon>Bacteria</taxon>
        <taxon>Pseudomonadati</taxon>
        <taxon>Pseudomonadota</taxon>
        <taxon>Gammaproteobacteria</taxon>
        <taxon>Chromatiales</taxon>
        <taxon>Chromatiaceae</taxon>
        <taxon>Thiorhodococcus</taxon>
    </lineage>
</organism>
<dbReference type="Proteomes" id="UP000483379">
    <property type="component" value="Unassembled WGS sequence"/>
</dbReference>
<keyword evidence="2" id="KW-1185">Reference proteome</keyword>
<evidence type="ECO:0000313" key="1">
    <source>
        <dbReference type="EMBL" id="NEV64035.1"/>
    </source>
</evidence>
<proteinExistence type="predicted"/>